<dbReference type="AlphaFoldDB" id="A0AAD4CQC1"/>
<sequence length="136" mass="15649">MPPASFLSYDYIVQLSQTDWYGICAVITLGIWLGWRLAYRCSHCIVRWHLMHIRRLWCYALPRPLYQLDIATFREGLLMVLLLTVNILPLVIRAGSRMIVSRRAAHLAVLNFIPLWTGLTFGLPAHLLGVKWSTVS</sequence>
<proteinExistence type="predicted"/>
<keyword evidence="3" id="KW-1185">Reference proteome</keyword>
<comment type="caution">
    <text evidence="2">The sequence shown here is derived from an EMBL/GenBank/DDBJ whole genome shotgun (WGS) entry which is preliminary data.</text>
</comment>
<evidence type="ECO:0000313" key="2">
    <source>
        <dbReference type="EMBL" id="KAF9890691.1"/>
    </source>
</evidence>
<feature type="transmembrane region" description="Helical" evidence="1">
    <location>
        <begin position="76"/>
        <end position="95"/>
    </location>
</feature>
<organism evidence="2 3">
    <name type="scientific">Aspergillus nanangensis</name>
    <dbReference type="NCBI Taxonomy" id="2582783"/>
    <lineage>
        <taxon>Eukaryota</taxon>
        <taxon>Fungi</taxon>
        <taxon>Dikarya</taxon>
        <taxon>Ascomycota</taxon>
        <taxon>Pezizomycotina</taxon>
        <taxon>Eurotiomycetes</taxon>
        <taxon>Eurotiomycetidae</taxon>
        <taxon>Eurotiales</taxon>
        <taxon>Aspergillaceae</taxon>
        <taxon>Aspergillus</taxon>
        <taxon>Aspergillus subgen. Circumdati</taxon>
    </lineage>
</organism>
<keyword evidence="1" id="KW-1133">Transmembrane helix</keyword>
<name>A0AAD4CQC1_ASPNN</name>
<feature type="transmembrane region" description="Helical" evidence="1">
    <location>
        <begin position="107"/>
        <end position="130"/>
    </location>
</feature>
<dbReference type="Proteomes" id="UP001194746">
    <property type="component" value="Unassembled WGS sequence"/>
</dbReference>
<reference evidence="2" key="1">
    <citation type="journal article" date="2019" name="Beilstein J. Org. Chem.">
        <title>Nanangenines: drimane sesquiterpenoids as the dominant metabolite cohort of a novel Australian fungus, Aspergillus nanangensis.</title>
        <authorList>
            <person name="Lacey H.J."/>
            <person name="Gilchrist C.L.M."/>
            <person name="Crombie A."/>
            <person name="Kalaitzis J.A."/>
            <person name="Vuong D."/>
            <person name="Rutledge P.J."/>
            <person name="Turner P."/>
            <person name="Pitt J.I."/>
            <person name="Lacey E."/>
            <person name="Chooi Y.H."/>
            <person name="Piggott A.M."/>
        </authorList>
    </citation>
    <scope>NUCLEOTIDE SEQUENCE</scope>
    <source>
        <strain evidence="2">MST-FP2251</strain>
    </source>
</reference>
<protein>
    <submittedName>
        <fullName evidence="2">Uncharacterized protein</fullName>
    </submittedName>
</protein>
<keyword evidence="1" id="KW-0472">Membrane</keyword>
<evidence type="ECO:0000256" key="1">
    <source>
        <dbReference type="SAM" id="Phobius"/>
    </source>
</evidence>
<dbReference type="EMBL" id="VCAU01000024">
    <property type="protein sequence ID" value="KAF9890691.1"/>
    <property type="molecule type" value="Genomic_DNA"/>
</dbReference>
<gene>
    <name evidence="2" type="ORF">FE257_005557</name>
</gene>
<feature type="transmembrane region" description="Helical" evidence="1">
    <location>
        <begin position="20"/>
        <end position="39"/>
    </location>
</feature>
<keyword evidence="1" id="KW-0812">Transmembrane</keyword>
<reference evidence="2" key="2">
    <citation type="submission" date="2020-02" db="EMBL/GenBank/DDBJ databases">
        <authorList>
            <person name="Gilchrist C.L.M."/>
            <person name="Chooi Y.-H."/>
        </authorList>
    </citation>
    <scope>NUCLEOTIDE SEQUENCE</scope>
    <source>
        <strain evidence="2">MST-FP2251</strain>
    </source>
</reference>
<evidence type="ECO:0000313" key="3">
    <source>
        <dbReference type="Proteomes" id="UP001194746"/>
    </source>
</evidence>
<accession>A0AAD4CQC1</accession>